<evidence type="ECO:0000313" key="2">
    <source>
        <dbReference type="EMBL" id="TVY43144.1"/>
    </source>
</evidence>
<feature type="region of interest" description="Disordered" evidence="1">
    <location>
        <begin position="19"/>
        <end position="62"/>
    </location>
</feature>
<dbReference type="OrthoDB" id="3433125at2759"/>
<gene>
    <name evidence="2" type="ORF">LSUB1_G001312</name>
</gene>
<feature type="compositionally biased region" description="Low complexity" evidence="1">
    <location>
        <begin position="34"/>
        <end position="46"/>
    </location>
</feature>
<protein>
    <submittedName>
        <fullName evidence="2">Uncharacterized protein</fullName>
    </submittedName>
</protein>
<evidence type="ECO:0000313" key="3">
    <source>
        <dbReference type="Proteomes" id="UP000462212"/>
    </source>
</evidence>
<proteinExistence type="predicted"/>
<accession>A0A8H8RYE6</accession>
<dbReference type="EMBL" id="QGMJ01000073">
    <property type="protein sequence ID" value="TVY43144.1"/>
    <property type="molecule type" value="Genomic_DNA"/>
</dbReference>
<organism evidence="2 3">
    <name type="scientific">Lachnellula subtilissima</name>
    <dbReference type="NCBI Taxonomy" id="602034"/>
    <lineage>
        <taxon>Eukaryota</taxon>
        <taxon>Fungi</taxon>
        <taxon>Dikarya</taxon>
        <taxon>Ascomycota</taxon>
        <taxon>Pezizomycotina</taxon>
        <taxon>Leotiomycetes</taxon>
        <taxon>Helotiales</taxon>
        <taxon>Lachnaceae</taxon>
        <taxon>Lachnellula</taxon>
    </lineage>
</organism>
<keyword evidence="3" id="KW-1185">Reference proteome</keyword>
<dbReference type="PANTHER" id="PTHR38887:SF1">
    <property type="entry name" value="RAS MODIFICATION PROTEIN ERF4"/>
    <property type="match status" value="1"/>
</dbReference>
<dbReference type="PANTHER" id="PTHR38887">
    <property type="entry name" value="CHROMOSOME 21, WHOLE GENOME SHOTGUN SEQUENCE"/>
    <property type="match status" value="1"/>
</dbReference>
<name>A0A8H8RYE6_9HELO</name>
<evidence type="ECO:0000256" key="1">
    <source>
        <dbReference type="SAM" id="MobiDB-lite"/>
    </source>
</evidence>
<dbReference type="Proteomes" id="UP000462212">
    <property type="component" value="Unassembled WGS sequence"/>
</dbReference>
<comment type="caution">
    <text evidence="2">The sequence shown here is derived from an EMBL/GenBank/DDBJ whole genome shotgun (WGS) entry which is preliminary data.</text>
</comment>
<dbReference type="InterPro" id="IPR053221">
    <property type="entry name" value="Burnettramic_acid_biosynth"/>
</dbReference>
<reference evidence="2 3" key="1">
    <citation type="submission" date="2018-05" db="EMBL/GenBank/DDBJ databases">
        <title>Genome sequencing and assembly of the regulated plant pathogen Lachnellula willkommii and related sister species for the development of diagnostic species identification markers.</title>
        <authorList>
            <person name="Giroux E."/>
            <person name="Bilodeau G."/>
        </authorList>
    </citation>
    <scope>NUCLEOTIDE SEQUENCE [LARGE SCALE GENOMIC DNA]</scope>
    <source>
        <strain evidence="2 3">CBS 197.66</strain>
    </source>
</reference>
<dbReference type="AlphaFoldDB" id="A0A8H8RYE6"/>
<sequence length="509" mass="54416">MSQLFKLVGSGIGLASEAYQASKASRAEQHGESSRSAATASASSHSQITSVPNEPPPEYVEMSQAQANALIARAEAVPVDSKEGFRERIRECEQEFPLAEEEDDEEIWALDEEASPGTEMEDPAESSSPIESKAIADIFLKNHPRPARPVAGARAQLPCAVIIPQRRSKDKKRGFVRAYAPVLADCGIDQTAFLDFVKSFQTASKEDPWLHVVNIAAMAAGIAPSITAMAVSTAVANSFLDRLNDDFFKPHGLYCLIMTYKPESSDSHGSVNMMKSITSTSFFSSWTQKMRVSSGKIYGELELPQAAPLIFPGLDSVASEMGEEGAKKQKRMKKSGKFVADYMDRRAQAKYAGENPGSGLAQTDPKFRSRFADPNHPANSGNLISLVMGGAIDTSRSQGGLGGLLGKLPLGRGGGGGLPGILSDRLGSGSGGIQGALGDRLRQGSQEYGRQNVLQERLGGRGRGTGGRDSGGFVKKIIQKDVLYMMIVNLPSEEEMQAGVQAVANESPR</sequence>